<name>A0ABX6T663_9SPHN</name>
<protein>
    <recommendedName>
        <fullName evidence="3">PepSY domain-containing protein</fullName>
    </recommendedName>
</protein>
<dbReference type="RefSeq" id="WP_187715619.1">
    <property type="nucleotide sequence ID" value="NZ_BAABJC010000001.1"/>
</dbReference>
<evidence type="ECO:0008006" key="3">
    <source>
        <dbReference type="Google" id="ProtNLM"/>
    </source>
</evidence>
<keyword evidence="2" id="KW-1185">Reference proteome</keyword>
<dbReference type="EMBL" id="CP060780">
    <property type="protein sequence ID" value="QNP44198.1"/>
    <property type="molecule type" value="Genomic_DNA"/>
</dbReference>
<evidence type="ECO:0000313" key="1">
    <source>
        <dbReference type="EMBL" id="QNP44198.1"/>
    </source>
</evidence>
<evidence type="ECO:0000313" key="2">
    <source>
        <dbReference type="Proteomes" id="UP000516134"/>
    </source>
</evidence>
<dbReference type="Proteomes" id="UP000516134">
    <property type="component" value="Chromosome"/>
</dbReference>
<accession>A0ABX6T663</accession>
<proteinExistence type="predicted"/>
<organism evidence="1 2">
    <name type="scientific">Sphingomonas daechungensis</name>
    <dbReference type="NCBI Taxonomy" id="1176646"/>
    <lineage>
        <taxon>Bacteria</taxon>
        <taxon>Pseudomonadati</taxon>
        <taxon>Pseudomonadota</taxon>
        <taxon>Alphaproteobacteria</taxon>
        <taxon>Sphingomonadales</taxon>
        <taxon>Sphingomonadaceae</taxon>
        <taxon>Sphingomonas</taxon>
    </lineage>
</organism>
<sequence length="211" mass="23147">MLGLLLAAASVTAVDAERAFAADAQKLGQWTAFRKYADDTAVMFNPQAVWASEFLAPLKDPPKAIGWGPSDSWVSCDGRTAINRGPWTSASGKSHGYFTTVWMRDGKGWKWTYDGGDSLAKPMPLPKQPKVERASCTGREKIPGEYREEVKPTARIAGKPPADAGQGRSADGTLIYEWRVAASGERRFEAKIWNGRDYRTILDQHVSAPSE</sequence>
<gene>
    <name evidence="1" type="ORF">H9L15_06800</name>
</gene>
<reference evidence="1 2" key="1">
    <citation type="submission" date="2020-08" db="EMBL/GenBank/DDBJ databases">
        <title>Genome sequence of Sphingomonas daechungensis KACC 18115T.</title>
        <authorList>
            <person name="Hyun D.-W."/>
            <person name="Bae J.-W."/>
        </authorList>
    </citation>
    <scope>NUCLEOTIDE SEQUENCE [LARGE SCALE GENOMIC DNA]</scope>
    <source>
        <strain evidence="1 2">KACC 18115</strain>
    </source>
</reference>